<feature type="transmembrane region" description="Helical" evidence="6">
    <location>
        <begin position="145"/>
        <end position="166"/>
    </location>
</feature>
<dbReference type="AlphaFoldDB" id="A0A5D4T034"/>
<dbReference type="PANTHER" id="PTHR30569:SF0">
    <property type="entry name" value="CYTOSINE PERMEASE"/>
    <property type="match status" value="1"/>
</dbReference>
<gene>
    <name evidence="7" type="ORF">FZC76_09035</name>
</gene>
<evidence type="ECO:0000256" key="1">
    <source>
        <dbReference type="ARBA" id="ARBA00004141"/>
    </source>
</evidence>
<evidence type="ECO:0000256" key="3">
    <source>
        <dbReference type="ARBA" id="ARBA00022692"/>
    </source>
</evidence>
<dbReference type="Pfam" id="PF02133">
    <property type="entry name" value="Transp_cyt_pur"/>
    <property type="match status" value="1"/>
</dbReference>
<comment type="caution">
    <text evidence="7">The sequence shown here is derived from an EMBL/GenBank/DDBJ whole genome shotgun (WGS) entry which is preliminary data.</text>
</comment>
<dbReference type="PANTHER" id="PTHR30569">
    <property type="entry name" value="CYTOSINE TRANSPORTER CODB"/>
    <property type="match status" value="1"/>
</dbReference>
<evidence type="ECO:0000256" key="6">
    <source>
        <dbReference type="SAM" id="Phobius"/>
    </source>
</evidence>
<evidence type="ECO:0000313" key="8">
    <source>
        <dbReference type="Proteomes" id="UP000322524"/>
    </source>
</evidence>
<evidence type="ECO:0000256" key="4">
    <source>
        <dbReference type="ARBA" id="ARBA00022989"/>
    </source>
</evidence>
<dbReference type="GO" id="GO:0005886">
    <property type="term" value="C:plasma membrane"/>
    <property type="evidence" value="ECO:0007669"/>
    <property type="project" value="TreeGrafter"/>
</dbReference>
<dbReference type="InterPro" id="IPR001248">
    <property type="entry name" value="Pur-cyt_permease"/>
</dbReference>
<dbReference type="STRING" id="79883.GCA_001636495_01646"/>
<keyword evidence="4 6" id="KW-1133">Transmembrane helix</keyword>
<feature type="transmembrane region" description="Helical" evidence="6">
    <location>
        <begin position="35"/>
        <end position="57"/>
    </location>
</feature>
<comment type="subcellular location">
    <subcellularLocation>
        <location evidence="1">Membrane</location>
        <topology evidence="1">Multi-pass membrane protein</topology>
    </subcellularLocation>
</comment>
<organism evidence="7 8">
    <name type="scientific">Sutcliffiella horikoshii</name>
    <dbReference type="NCBI Taxonomy" id="79883"/>
    <lineage>
        <taxon>Bacteria</taxon>
        <taxon>Bacillati</taxon>
        <taxon>Bacillota</taxon>
        <taxon>Bacilli</taxon>
        <taxon>Bacillales</taxon>
        <taxon>Bacillaceae</taxon>
        <taxon>Sutcliffiella</taxon>
    </lineage>
</organism>
<feature type="transmembrane region" description="Helical" evidence="6">
    <location>
        <begin position="246"/>
        <end position="269"/>
    </location>
</feature>
<feature type="transmembrane region" description="Helical" evidence="6">
    <location>
        <begin position="121"/>
        <end position="139"/>
    </location>
</feature>
<protein>
    <submittedName>
        <fullName evidence="7">Cytosine permease</fullName>
    </submittedName>
</protein>
<dbReference type="Proteomes" id="UP000322524">
    <property type="component" value="Unassembled WGS sequence"/>
</dbReference>
<feature type="transmembrane region" description="Helical" evidence="6">
    <location>
        <begin position="214"/>
        <end position="234"/>
    </location>
</feature>
<feature type="transmembrane region" description="Helical" evidence="6">
    <location>
        <begin position="353"/>
        <end position="374"/>
    </location>
</feature>
<dbReference type="GO" id="GO:0015209">
    <property type="term" value="F:cytosine transmembrane transporter activity"/>
    <property type="evidence" value="ECO:0007669"/>
    <property type="project" value="InterPro"/>
</dbReference>
<feature type="transmembrane region" description="Helical" evidence="6">
    <location>
        <begin position="329"/>
        <end position="347"/>
    </location>
</feature>
<reference evidence="7 8" key="1">
    <citation type="submission" date="2019-08" db="EMBL/GenBank/DDBJ databases">
        <title>Bacillus genomes from the desert of Cuatro Cienegas, Coahuila.</title>
        <authorList>
            <person name="Olmedo-Alvarez G."/>
        </authorList>
    </citation>
    <scope>NUCLEOTIDE SEQUENCE [LARGE SCALE GENOMIC DNA]</scope>
    <source>
        <strain evidence="7 8">CH28_1T</strain>
    </source>
</reference>
<evidence type="ECO:0000256" key="2">
    <source>
        <dbReference type="ARBA" id="ARBA00008974"/>
    </source>
</evidence>
<evidence type="ECO:0000256" key="5">
    <source>
        <dbReference type="ARBA" id="ARBA00023136"/>
    </source>
</evidence>
<feature type="transmembrane region" description="Helical" evidence="6">
    <location>
        <begin position="386"/>
        <end position="407"/>
    </location>
</feature>
<feature type="transmembrane region" description="Helical" evidence="6">
    <location>
        <begin position="289"/>
        <end position="308"/>
    </location>
</feature>
<comment type="similarity">
    <text evidence="2">Belongs to the purine-cytosine permease (2.A.39) family.</text>
</comment>
<feature type="transmembrane region" description="Helical" evidence="6">
    <location>
        <begin position="63"/>
        <end position="86"/>
    </location>
</feature>
<feature type="transmembrane region" description="Helical" evidence="6">
    <location>
        <begin position="413"/>
        <end position="429"/>
    </location>
</feature>
<keyword evidence="5 6" id="KW-0472">Membrane</keyword>
<accession>A0A5D4T034</accession>
<feature type="transmembrane region" description="Helical" evidence="6">
    <location>
        <begin position="178"/>
        <end position="194"/>
    </location>
</feature>
<dbReference type="RefSeq" id="WP_148987888.1">
    <property type="nucleotide sequence ID" value="NZ_VTEV01000003.1"/>
</dbReference>
<sequence length="438" mass="47727">MSKAQTVALPPQSRIERFGLDAVPQELRQTRWYEYLIIQVAFSVNAGNFLVPALAVIQGGLNFYAAFISTIFGAILAFLFVSYLSLPGAERGIPSQFAIRSIIGIKGSRYISSPIRTLTSLYWFSVQTIGGTLVVQFILERAFQFSLPFYIIAMLLAFIMSGLALVGFDAVKRATKYFMPWLILGQLVMLYLLLTKGMSVESAVKVDGGWNLPTMGFFASLAFVQYVSGVSSSADVTRYAITSRQGFWGLFTGNALGFILTAFFGAYTASLTGNYNPFIATSEMTNSGLLTAIILGAAILSMVSINLSNAYTGGFSLLNSLPQLGRIKSSIFFGAAGILLSLSPALVEEAEKYISFIGAFVIPLSAVIITDFLFIKRKQIDISEGLPSYNKIAFICIGIGIGVYLLLPENLSPGFLAFLFTGVIYLFFIKKSQKQVPF</sequence>
<evidence type="ECO:0000313" key="7">
    <source>
        <dbReference type="EMBL" id="TYS69060.1"/>
    </source>
</evidence>
<dbReference type="InterPro" id="IPR030191">
    <property type="entry name" value="CodB"/>
</dbReference>
<keyword evidence="3 6" id="KW-0812">Transmembrane</keyword>
<dbReference type="EMBL" id="VTEV01000003">
    <property type="protein sequence ID" value="TYS69060.1"/>
    <property type="molecule type" value="Genomic_DNA"/>
</dbReference>
<proteinExistence type="inferred from homology"/>
<dbReference type="OrthoDB" id="2446947at2"/>
<dbReference type="Gene3D" id="1.10.4160.10">
    <property type="entry name" value="Hydantoin permease"/>
    <property type="match status" value="1"/>
</dbReference>
<name>A0A5D4T034_9BACI</name>